<evidence type="ECO:0000313" key="2">
    <source>
        <dbReference type="EMBL" id="KFI44853.1"/>
    </source>
</evidence>
<proteinExistence type="predicted"/>
<dbReference type="AlphaFoldDB" id="A0A086ZEA3"/>
<keyword evidence="1" id="KW-1133">Transmembrane helix</keyword>
<keyword evidence="1" id="KW-0472">Membrane</keyword>
<organism evidence="2 3">
    <name type="scientific">Bifidobacterium bohemicum DSM 22767</name>
    <dbReference type="NCBI Taxonomy" id="1437606"/>
    <lineage>
        <taxon>Bacteria</taxon>
        <taxon>Bacillati</taxon>
        <taxon>Actinomycetota</taxon>
        <taxon>Actinomycetes</taxon>
        <taxon>Bifidobacteriales</taxon>
        <taxon>Bifidobacteriaceae</taxon>
        <taxon>Bifidobacterium</taxon>
    </lineage>
</organism>
<keyword evidence="3" id="KW-1185">Reference proteome</keyword>
<evidence type="ECO:0000256" key="1">
    <source>
        <dbReference type="SAM" id="Phobius"/>
    </source>
</evidence>
<dbReference type="Proteomes" id="UP000029096">
    <property type="component" value="Unassembled WGS sequence"/>
</dbReference>
<gene>
    <name evidence="2" type="ORF">BBOH_1584</name>
</gene>
<evidence type="ECO:0000313" key="3">
    <source>
        <dbReference type="Proteomes" id="UP000029096"/>
    </source>
</evidence>
<protein>
    <submittedName>
        <fullName evidence="2">Uncharacterized protein</fullName>
    </submittedName>
</protein>
<sequence>MTNPTWTGNTTALAARASGAGPADTYILDGQPNPFPPLYEPVPALPHTGGLPWRRLAAITGAIATATGLALASGMLLNRSARRRRTTVG</sequence>
<accession>A0A086ZEA3</accession>
<feature type="transmembrane region" description="Helical" evidence="1">
    <location>
        <begin position="56"/>
        <end position="77"/>
    </location>
</feature>
<name>A0A086ZEA3_9BIFI</name>
<comment type="caution">
    <text evidence="2">The sequence shown here is derived from an EMBL/GenBank/DDBJ whole genome shotgun (WGS) entry which is preliminary data.</text>
</comment>
<reference evidence="2 3" key="1">
    <citation type="submission" date="2014-03" db="EMBL/GenBank/DDBJ databases">
        <title>Genomics of Bifidobacteria.</title>
        <authorList>
            <person name="Ventura M."/>
            <person name="Milani C."/>
            <person name="Lugli G.A."/>
        </authorList>
    </citation>
    <scope>NUCLEOTIDE SEQUENCE [LARGE SCALE GENOMIC DNA]</scope>
    <source>
        <strain evidence="2 3">DSM 22767</strain>
    </source>
</reference>
<keyword evidence="1" id="KW-0812">Transmembrane</keyword>
<dbReference type="EMBL" id="JGYP01000005">
    <property type="protein sequence ID" value="KFI44853.1"/>
    <property type="molecule type" value="Genomic_DNA"/>
</dbReference>
<dbReference type="RefSeq" id="WP_033520899.1">
    <property type="nucleotide sequence ID" value="NZ_JDUS01000004.1"/>
</dbReference>